<dbReference type="Proteomes" id="UP000193467">
    <property type="component" value="Unassembled WGS sequence"/>
</dbReference>
<sequence>MSLNNYIVVFKSEKDHAEATDDHISSLASKVESSGGSIKHRYEGRSLRGFAGSFSDDLKKELESSDTVKYVEADGEVTTQ</sequence>
<protein>
    <recommendedName>
        <fullName evidence="2">Inhibitor I9 domain-containing protein</fullName>
    </recommendedName>
</protein>
<dbReference type="InterPro" id="IPR052471">
    <property type="entry name" value="PBI_I9"/>
</dbReference>
<dbReference type="Pfam" id="PF05922">
    <property type="entry name" value="Inhibitor_I9"/>
    <property type="match status" value="1"/>
</dbReference>
<dbReference type="PANTHER" id="PTHR28288:SF2">
    <property type="entry name" value="PROTEASE B INHIBITOR 2"/>
    <property type="match status" value="1"/>
</dbReference>
<dbReference type="Gene3D" id="3.30.70.80">
    <property type="entry name" value="Peptidase S8 propeptide/proteinase inhibitor I9"/>
    <property type="match status" value="1"/>
</dbReference>
<reference evidence="3 4" key="1">
    <citation type="submission" date="2016-07" db="EMBL/GenBank/DDBJ databases">
        <title>Pervasive Adenine N6-methylation of Active Genes in Fungi.</title>
        <authorList>
            <consortium name="DOE Joint Genome Institute"/>
            <person name="Mondo S.J."/>
            <person name="Dannebaum R.O."/>
            <person name="Kuo R.C."/>
            <person name="Labutti K."/>
            <person name="Haridas S."/>
            <person name="Kuo A."/>
            <person name="Salamov A."/>
            <person name="Ahrendt S.R."/>
            <person name="Lipzen A."/>
            <person name="Sullivan W."/>
            <person name="Andreopoulos W.B."/>
            <person name="Clum A."/>
            <person name="Lindquist E."/>
            <person name="Daum C."/>
            <person name="Ramamoorthy G.K."/>
            <person name="Gryganskyi A."/>
            <person name="Culley D."/>
            <person name="Magnuson J.K."/>
            <person name="James T.Y."/>
            <person name="O'Malley M.A."/>
            <person name="Stajich J.E."/>
            <person name="Spatafora J.W."/>
            <person name="Visel A."/>
            <person name="Grigoriev I.V."/>
        </authorList>
    </citation>
    <scope>NUCLEOTIDE SEQUENCE [LARGE SCALE GENOMIC DNA]</scope>
    <source>
        <strain evidence="3 4">62-1032</strain>
    </source>
</reference>
<dbReference type="GO" id="GO:0042144">
    <property type="term" value="P:vacuole fusion, non-autophagic"/>
    <property type="evidence" value="ECO:0007669"/>
    <property type="project" value="TreeGrafter"/>
</dbReference>
<dbReference type="SUPFAM" id="SSF54897">
    <property type="entry name" value="Protease propeptides/inhibitors"/>
    <property type="match status" value="1"/>
</dbReference>
<dbReference type="EMBL" id="MCGR01000007">
    <property type="protein sequence ID" value="ORY89074.1"/>
    <property type="molecule type" value="Genomic_DNA"/>
</dbReference>
<evidence type="ECO:0000259" key="2">
    <source>
        <dbReference type="Pfam" id="PF05922"/>
    </source>
</evidence>
<evidence type="ECO:0000313" key="3">
    <source>
        <dbReference type="EMBL" id="ORY89074.1"/>
    </source>
</evidence>
<keyword evidence="4" id="KW-1185">Reference proteome</keyword>
<comment type="caution">
    <text evidence="3">The sequence shown here is derived from an EMBL/GenBank/DDBJ whole genome shotgun (WGS) entry which is preliminary data.</text>
</comment>
<comment type="similarity">
    <text evidence="1">Belongs to the protease inhibitor I9 family.</text>
</comment>
<evidence type="ECO:0000256" key="1">
    <source>
        <dbReference type="ARBA" id="ARBA00038069"/>
    </source>
</evidence>
<organism evidence="3 4">
    <name type="scientific">Leucosporidium creatinivorum</name>
    <dbReference type="NCBI Taxonomy" id="106004"/>
    <lineage>
        <taxon>Eukaryota</taxon>
        <taxon>Fungi</taxon>
        <taxon>Dikarya</taxon>
        <taxon>Basidiomycota</taxon>
        <taxon>Pucciniomycotina</taxon>
        <taxon>Microbotryomycetes</taxon>
        <taxon>Leucosporidiales</taxon>
        <taxon>Leucosporidium</taxon>
    </lineage>
</organism>
<dbReference type="InterPro" id="IPR037045">
    <property type="entry name" value="S8pro/Inhibitor_I9_sf"/>
</dbReference>
<accession>A0A1Y2G2G9</accession>
<evidence type="ECO:0000313" key="4">
    <source>
        <dbReference type="Proteomes" id="UP000193467"/>
    </source>
</evidence>
<dbReference type="PANTHER" id="PTHR28288">
    <property type="entry name" value="PROTEASE B INHIBITOR 2"/>
    <property type="match status" value="1"/>
</dbReference>
<gene>
    <name evidence="3" type="ORF">BCR35DRAFT_300873</name>
</gene>
<dbReference type="OrthoDB" id="5518345at2759"/>
<name>A0A1Y2G2G9_9BASI</name>
<dbReference type="GO" id="GO:0004866">
    <property type="term" value="F:endopeptidase inhibitor activity"/>
    <property type="evidence" value="ECO:0007669"/>
    <property type="project" value="TreeGrafter"/>
</dbReference>
<dbReference type="AlphaFoldDB" id="A0A1Y2G2G9"/>
<dbReference type="InParanoid" id="A0A1Y2G2G9"/>
<feature type="domain" description="Inhibitor I9" evidence="2">
    <location>
        <begin position="5"/>
        <end position="79"/>
    </location>
</feature>
<dbReference type="InterPro" id="IPR010259">
    <property type="entry name" value="S8pro/Inhibitor_I9"/>
</dbReference>
<proteinExistence type="inferred from homology"/>